<keyword evidence="4" id="KW-1185">Reference proteome</keyword>
<feature type="compositionally biased region" description="Polar residues" evidence="1">
    <location>
        <begin position="181"/>
        <end position="193"/>
    </location>
</feature>
<sequence length="368" mass="42212">MIVTANNDNLRGDSFSFSKIEDDDLVSLLTSPLLSMDGPCSSLSYLRLPPFSFDDPFDDPRMEPSPIESQDEDTHNAHQIMQSLYDRSMQSLYDTRLLVDESIFTEEDNKSNDTSKVGPTIDPTSKVASKTSFGDFFSHNDEEPYCSTVASSKRSREGFFLSSNHNNQGNQENPAYKRQRTTTSHAAQSTFGEESTPRFRPYQDKQWRAQLQKLIQYKMKNGHCCVPHSYQEDPVLARWVKRQRYQYKKFNDNNPTSTMTTRRIQELESIGFIWQSHASAWQEKLNELKAFKQRTGHCNVPSDYCENPTLATWVKCQRRQYKLYAAGASAPSTTAMTVHRLQTLESLGLVFEPQTAVKISSRCKHDIF</sequence>
<evidence type="ECO:0000313" key="4">
    <source>
        <dbReference type="Proteomes" id="UP001295423"/>
    </source>
</evidence>
<evidence type="ECO:0000313" key="3">
    <source>
        <dbReference type="EMBL" id="CAJ1959257.1"/>
    </source>
</evidence>
<feature type="domain" description="Helicase-associated" evidence="2">
    <location>
        <begin position="203"/>
        <end position="272"/>
    </location>
</feature>
<dbReference type="Gene3D" id="6.10.140.530">
    <property type="match status" value="2"/>
</dbReference>
<evidence type="ECO:0000259" key="2">
    <source>
        <dbReference type="Pfam" id="PF03457"/>
    </source>
</evidence>
<proteinExistence type="predicted"/>
<feature type="compositionally biased region" description="Polar residues" evidence="1">
    <location>
        <begin position="162"/>
        <end position="173"/>
    </location>
</feature>
<dbReference type="InterPro" id="IPR005114">
    <property type="entry name" value="Helicase_assoc"/>
</dbReference>
<feature type="domain" description="Helicase-associated" evidence="2">
    <location>
        <begin position="278"/>
        <end position="348"/>
    </location>
</feature>
<dbReference type="EMBL" id="CAKOGP040001982">
    <property type="protein sequence ID" value="CAJ1959257.1"/>
    <property type="molecule type" value="Genomic_DNA"/>
</dbReference>
<protein>
    <recommendedName>
        <fullName evidence="2">Helicase-associated domain-containing protein</fullName>
    </recommendedName>
</protein>
<gene>
    <name evidence="3" type="ORF">CYCCA115_LOCUS17678</name>
</gene>
<organism evidence="3 4">
    <name type="scientific">Cylindrotheca closterium</name>
    <dbReference type="NCBI Taxonomy" id="2856"/>
    <lineage>
        <taxon>Eukaryota</taxon>
        <taxon>Sar</taxon>
        <taxon>Stramenopiles</taxon>
        <taxon>Ochrophyta</taxon>
        <taxon>Bacillariophyta</taxon>
        <taxon>Bacillariophyceae</taxon>
        <taxon>Bacillariophycidae</taxon>
        <taxon>Bacillariales</taxon>
        <taxon>Bacillariaceae</taxon>
        <taxon>Cylindrotheca</taxon>
    </lineage>
</organism>
<reference evidence="3" key="1">
    <citation type="submission" date="2023-08" db="EMBL/GenBank/DDBJ databases">
        <authorList>
            <person name="Audoor S."/>
            <person name="Bilcke G."/>
        </authorList>
    </citation>
    <scope>NUCLEOTIDE SEQUENCE</scope>
</reference>
<evidence type="ECO:0000256" key="1">
    <source>
        <dbReference type="SAM" id="MobiDB-lite"/>
    </source>
</evidence>
<dbReference type="PANTHER" id="PTHR33418">
    <property type="entry name" value="HELICASE-ASSOCIATED"/>
    <property type="match status" value="1"/>
</dbReference>
<dbReference type="Pfam" id="PF03457">
    <property type="entry name" value="HA"/>
    <property type="match status" value="2"/>
</dbReference>
<dbReference type="PANTHER" id="PTHR33418:SF1">
    <property type="entry name" value="HELICASE-ASSOCIATED DOMAIN-CONTAINING PROTEIN"/>
    <property type="match status" value="1"/>
</dbReference>
<name>A0AAD2G0M1_9STRA</name>
<dbReference type="AlphaFoldDB" id="A0AAD2G0M1"/>
<accession>A0AAD2G0M1</accession>
<comment type="caution">
    <text evidence="3">The sequence shown here is derived from an EMBL/GenBank/DDBJ whole genome shotgun (WGS) entry which is preliminary data.</text>
</comment>
<dbReference type="Proteomes" id="UP001295423">
    <property type="component" value="Unassembled WGS sequence"/>
</dbReference>
<feature type="region of interest" description="Disordered" evidence="1">
    <location>
        <begin position="162"/>
        <end position="201"/>
    </location>
</feature>